<dbReference type="InterPro" id="IPR037070">
    <property type="entry name" value="Formiminotransferase_C_sf"/>
</dbReference>
<evidence type="ECO:0000313" key="6">
    <source>
        <dbReference type="EMBL" id="KAI7837677.1"/>
    </source>
</evidence>
<dbReference type="SMART" id="SM01221">
    <property type="entry name" value="FTCD"/>
    <property type="match status" value="1"/>
</dbReference>
<dbReference type="SUPFAM" id="SSF55116">
    <property type="entry name" value="Formiminotransferase domain of formiminotransferase-cyclodeaminase"/>
    <property type="match status" value="3"/>
</dbReference>
<evidence type="ECO:0000256" key="3">
    <source>
        <dbReference type="SAM" id="MobiDB-lite"/>
    </source>
</evidence>
<evidence type="ECO:0000256" key="1">
    <source>
        <dbReference type="ARBA" id="ARBA00012252"/>
    </source>
</evidence>
<dbReference type="SMART" id="SM01222">
    <property type="entry name" value="FTCD_N"/>
    <property type="match status" value="1"/>
</dbReference>
<dbReference type="GO" id="GO:0005542">
    <property type="term" value="F:folic acid binding"/>
    <property type="evidence" value="ECO:0007669"/>
    <property type="project" value="InterPro"/>
</dbReference>
<dbReference type="PANTHER" id="PTHR12234:SF1">
    <property type="entry name" value="FORMIMINOTRANSFERASE N-TERMINAL SUBDOMAIN-CONTAINING PROTEIN"/>
    <property type="match status" value="1"/>
</dbReference>
<dbReference type="PANTHER" id="PTHR12234">
    <property type="entry name" value="FORMIMINOTRANSFERASE-CYCLODEAMINASE"/>
    <property type="match status" value="1"/>
</dbReference>
<proteinExistence type="predicted"/>
<feature type="domain" description="Formiminotransferase C-terminal subdomain" evidence="4">
    <location>
        <begin position="231"/>
        <end position="325"/>
    </location>
</feature>
<dbReference type="InterPro" id="IPR012886">
    <property type="entry name" value="Formiminotransferase_N"/>
</dbReference>
<gene>
    <name evidence="6" type="ORF">COHA_008470</name>
</gene>
<dbReference type="Gene3D" id="3.30.70.670">
    <property type="entry name" value="Formiminotransferase, C-terminal subdomain"/>
    <property type="match status" value="1"/>
</dbReference>
<evidence type="ECO:0000259" key="4">
    <source>
        <dbReference type="SMART" id="SM01221"/>
    </source>
</evidence>
<dbReference type="InterPro" id="IPR013802">
    <property type="entry name" value="Formiminotransferase_C"/>
</dbReference>
<accession>A0AAD5DGL7</accession>
<dbReference type="InterPro" id="IPR051623">
    <property type="entry name" value="FTCD"/>
</dbReference>
<keyword evidence="7" id="KW-1185">Reference proteome</keyword>
<dbReference type="InterPro" id="IPR037064">
    <property type="entry name" value="Formiminotransferase_N_sf"/>
</dbReference>
<organism evidence="6 7">
    <name type="scientific">Chlorella ohadii</name>
    <dbReference type="NCBI Taxonomy" id="2649997"/>
    <lineage>
        <taxon>Eukaryota</taxon>
        <taxon>Viridiplantae</taxon>
        <taxon>Chlorophyta</taxon>
        <taxon>core chlorophytes</taxon>
        <taxon>Trebouxiophyceae</taxon>
        <taxon>Chlorellales</taxon>
        <taxon>Chlorellaceae</taxon>
        <taxon>Chlorella clade</taxon>
        <taxon>Chlorella</taxon>
    </lineage>
</organism>
<evidence type="ECO:0000259" key="5">
    <source>
        <dbReference type="SMART" id="SM01222"/>
    </source>
</evidence>
<evidence type="ECO:0000313" key="7">
    <source>
        <dbReference type="Proteomes" id="UP001205105"/>
    </source>
</evidence>
<comment type="caution">
    <text evidence="6">The sequence shown here is derived from an EMBL/GenBank/DDBJ whole genome shotgun (WGS) entry which is preliminary data.</text>
</comment>
<evidence type="ECO:0000256" key="2">
    <source>
        <dbReference type="ARBA" id="ARBA00022679"/>
    </source>
</evidence>
<feature type="region of interest" description="Disordered" evidence="3">
    <location>
        <begin position="103"/>
        <end position="130"/>
    </location>
</feature>
<name>A0AAD5DGL7_9CHLO</name>
<dbReference type="Proteomes" id="UP001205105">
    <property type="component" value="Unassembled WGS sequence"/>
</dbReference>
<dbReference type="Pfam" id="PF07837">
    <property type="entry name" value="FTCD_N"/>
    <property type="match status" value="1"/>
</dbReference>
<feature type="domain" description="Formiminotransferase N-terminal subdomain" evidence="5">
    <location>
        <begin position="1"/>
        <end position="230"/>
    </location>
</feature>
<reference evidence="6" key="1">
    <citation type="submission" date="2020-11" db="EMBL/GenBank/DDBJ databases">
        <title>Chlorella ohadii genome sequencing and assembly.</title>
        <authorList>
            <person name="Murik O."/>
            <person name="Treves H."/>
            <person name="Kedem I."/>
            <person name="Shotland Y."/>
            <person name="Kaplan A."/>
        </authorList>
    </citation>
    <scope>NUCLEOTIDE SEQUENCE</scope>
    <source>
        <strain evidence="6">1</strain>
    </source>
</reference>
<protein>
    <recommendedName>
        <fullName evidence="1">glutamate formimidoyltransferase</fullName>
        <ecNumber evidence="1">2.1.2.5</ecNumber>
    </recommendedName>
</protein>
<dbReference type="Gene3D" id="3.30.990.10">
    <property type="entry name" value="Formiminotransferase, N-terminal subdomain"/>
    <property type="match status" value="1"/>
</dbReference>
<dbReference type="GO" id="GO:0030409">
    <property type="term" value="F:glutamate formimidoyltransferase activity"/>
    <property type="evidence" value="ECO:0007669"/>
    <property type="project" value="UniProtKB-EC"/>
</dbReference>
<dbReference type="AlphaFoldDB" id="A0AAD5DGL7"/>
<dbReference type="InterPro" id="IPR022384">
    <property type="entry name" value="FormiminoTrfase_cat_dom_sf"/>
</dbReference>
<keyword evidence="2" id="KW-0808">Transferase</keyword>
<dbReference type="EMBL" id="JADXDR010000145">
    <property type="protein sequence ID" value="KAI7837677.1"/>
    <property type="molecule type" value="Genomic_DNA"/>
</dbReference>
<dbReference type="EC" id="2.1.2.5" evidence="1"/>
<sequence length="330" mass="33877">MCFACAVYVSEARNAATVERLEQLARSSEGACLANLFVDEPYNRTNFTLVGRSPPQLAAAVVALAQEALQLLDMRRHTATHPRLGTVDHISCHPLTALPAAAAPGAAAGAEQQQRQARQQPGEQQACGNSAAVEAAPSAAGAEAATAALAQSIAVQLGSGPHALPVFTYGWAHPQRQPLDEIRRQLGYFQGAAASSWQGALGTVQLPLAPCYGPASAPPHSGVCCVGAVPWLINYNVLLHTTDLGAARAVARAVSERGGGLAGVQAMALRHTDGIEVACNLLDPAASPPEAVLAAVQRLAAQHGGLVVGPAYRTNKSPEQLVAAAAAQGV</sequence>